<comment type="subcellular location">
    <subcellularLocation>
        <location evidence="1">Secreted</location>
    </subcellularLocation>
</comment>
<dbReference type="GO" id="GO:0035988">
    <property type="term" value="P:chondrocyte proliferation"/>
    <property type="evidence" value="ECO:0007669"/>
    <property type="project" value="Ensembl"/>
</dbReference>
<dbReference type="GeneTree" id="ENSGT00940000165507"/>
<dbReference type="CDD" id="cd03581">
    <property type="entry name" value="NTR_Sfrp3_like"/>
    <property type="match status" value="1"/>
</dbReference>
<dbReference type="PROSITE" id="PS50189">
    <property type="entry name" value="NTR"/>
    <property type="match status" value="1"/>
</dbReference>
<dbReference type="InterPro" id="IPR015526">
    <property type="entry name" value="Frizzled/SFRP"/>
</dbReference>
<dbReference type="Ensembl" id="ENSSPAT00000024791.1">
    <property type="protein sequence ID" value="ENSSPAP00000024391.1"/>
    <property type="gene ID" value="ENSSPAG00000018435.1"/>
</dbReference>
<keyword evidence="6" id="KW-0879">Wnt signaling pathway</keyword>
<protein>
    <recommendedName>
        <fullName evidence="3">Secreted frizzled-related protein 3</fullName>
    </recommendedName>
    <alternativeName>
        <fullName evidence="13">Frizzled-related protein 1</fullName>
    </alternativeName>
    <alternativeName>
        <fullName evidence="12">FrzB-1</fullName>
    </alternativeName>
</protein>
<evidence type="ECO:0000256" key="4">
    <source>
        <dbReference type="ARBA" id="ARBA00022473"/>
    </source>
</evidence>
<keyword evidence="5" id="KW-0964">Secreted</keyword>
<dbReference type="SMART" id="SM00063">
    <property type="entry name" value="FRI"/>
    <property type="match status" value="1"/>
</dbReference>
<feature type="disulfide bond" evidence="14">
    <location>
        <begin position="35"/>
        <end position="81"/>
    </location>
</feature>
<accession>A0A3B5AVA1</accession>
<comment type="similarity">
    <text evidence="2">Belongs to the secreted frizzled-related protein (sFRP) family.</text>
</comment>
<evidence type="ECO:0000256" key="7">
    <source>
        <dbReference type="ARBA" id="ARBA00022729"/>
    </source>
</evidence>
<evidence type="ECO:0000256" key="15">
    <source>
        <dbReference type="SAM" id="SignalP"/>
    </source>
</evidence>
<dbReference type="GO" id="GO:0030154">
    <property type="term" value="P:cell differentiation"/>
    <property type="evidence" value="ECO:0007669"/>
    <property type="project" value="UniProtKB-KW"/>
</dbReference>
<keyword evidence="10" id="KW-0325">Glycoprotein</keyword>
<keyword evidence="7 15" id="KW-0732">Signal</keyword>
<dbReference type="InterPro" id="IPR020067">
    <property type="entry name" value="Frizzled_dom"/>
</dbReference>
<feature type="disulfide bond" evidence="14">
    <location>
        <begin position="104"/>
        <end position="128"/>
    </location>
</feature>
<keyword evidence="8" id="KW-0221">Differentiation</keyword>
<evidence type="ECO:0000256" key="9">
    <source>
        <dbReference type="ARBA" id="ARBA00023157"/>
    </source>
</evidence>
<dbReference type="InterPro" id="IPR018933">
    <property type="entry name" value="Netrin_module_non-TIMP"/>
</dbReference>
<dbReference type="GO" id="GO:0090090">
    <property type="term" value="P:negative regulation of canonical Wnt signaling pathway"/>
    <property type="evidence" value="ECO:0007669"/>
    <property type="project" value="UniProtKB-ARBA"/>
</dbReference>
<evidence type="ECO:0000256" key="5">
    <source>
        <dbReference type="ARBA" id="ARBA00022525"/>
    </source>
</evidence>
<evidence type="ECO:0000256" key="12">
    <source>
        <dbReference type="ARBA" id="ARBA00029575"/>
    </source>
</evidence>
<dbReference type="FunFam" id="1.10.2000.10:FF:000005">
    <property type="entry name" value="secreted frizzled-related protein 4"/>
    <property type="match status" value="1"/>
</dbReference>
<organism evidence="18">
    <name type="scientific">Stegastes partitus</name>
    <name type="common">bicolor damselfish</name>
    <dbReference type="NCBI Taxonomy" id="144197"/>
    <lineage>
        <taxon>Eukaryota</taxon>
        <taxon>Metazoa</taxon>
        <taxon>Chordata</taxon>
        <taxon>Craniata</taxon>
        <taxon>Vertebrata</taxon>
        <taxon>Euteleostomi</taxon>
        <taxon>Actinopterygii</taxon>
        <taxon>Neopterygii</taxon>
        <taxon>Teleostei</taxon>
        <taxon>Neoteleostei</taxon>
        <taxon>Acanthomorphata</taxon>
        <taxon>Ovalentaria</taxon>
        <taxon>Pomacentridae</taxon>
        <taxon>Stegastes</taxon>
    </lineage>
</organism>
<evidence type="ECO:0000259" key="17">
    <source>
        <dbReference type="PROSITE" id="PS50189"/>
    </source>
</evidence>
<dbReference type="GO" id="GO:0035567">
    <property type="term" value="P:non-canonical Wnt signaling pathway"/>
    <property type="evidence" value="ECO:0007669"/>
    <property type="project" value="TreeGrafter"/>
</dbReference>
<feature type="disulfide bond" evidence="14">
    <location>
        <begin position="27"/>
        <end position="88"/>
    </location>
</feature>
<dbReference type="Pfam" id="PF01392">
    <property type="entry name" value="Fz"/>
    <property type="match status" value="1"/>
</dbReference>
<evidence type="ECO:0000256" key="6">
    <source>
        <dbReference type="ARBA" id="ARBA00022687"/>
    </source>
</evidence>
<sequence length="315" mass="35606">MLSPGLSVSLLAVSCALWPAAVRAASCEPVRIPLCRSMPWNMTKMPNHLHHSTQDNAVLAIEQFEGLLGTGCSPDLLFFLCAMYAPICTIDFQHEPIKPCKAVCERAKYGCEPVMKRYNHSWPDSLACSELPLYDRGVCISPEAIVKAEGPGIVVILYYYHHTVCSSAANGWKVAYRTALGFRRNDRKCKTVRMSLKTYVKNNYNYVIRARVREVRNRGLEPTAVVDVKEVLKSSLVNIPKETVTLYYSSSCLCPPLVPGDEYLIMGYENEETSRLLLIDTSIAQKWKDKMGRKVKRWDQTLQGRGRATLRRSRH</sequence>
<dbReference type="SUPFAM" id="SSF50242">
    <property type="entry name" value="TIMP-like"/>
    <property type="match status" value="1"/>
</dbReference>
<dbReference type="AlphaFoldDB" id="A0A3B5AVA1"/>
<dbReference type="STRING" id="144197.ENSSPAP00000024391"/>
<evidence type="ECO:0000256" key="13">
    <source>
        <dbReference type="ARBA" id="ARBA00031515"/>
    </source>
</evidence>
<keyword evidence="4" id="KW-0217">Developmental protein</keyword>
<dbReference type="Gene3D" id="1.10.2000.10">
    <property type="entry name" value="Frizzled cysteine-rich domain"/>
    <property type="match status" value="1"/>
</dbReference>
<dbReference type="Pfam" id="PF01759">
    <property type="entry name" value="NTR"/>
    <property type="match status" value="1"/>
</dbReference>
<feature type="domain" description="FZ" evidence="16">
    <location>
        <begin position="22"/>
        <end position="142"/>
    </location>
</feature>
<name>A0A3B5AVA1_9TELE</name>
<dbReference type="GO" id="GO:0045595">
    <property type="term" value="P:regulation of cell differentiation"/>
    <property type="evidence" value="ECO:0007669"/>
    <property type="project" value="UniProtKB-ARBA"/>
</dbReference>
<evidence type="ECO:0000256" key="11">
    <source>
        <dbReference type="ARBA" id="ARBA00025169"/>
    </source>
</evidence>
<evidence type="ECO:0000313" key="18">
    <source>
        <dbReference type="Ensembl" id="ENSSPAP00000024391.1"/>
    </source>
</evidence>
<evidence type="ECO:0000256" key="1">
    <source>
        <dbReference type="ARBA" id="ARBA00004613"/>
    </source>
</evidence>
<keyword evidence="9 14" id="KW-1015">Disulfide bond</keyword>
<dbReference type="GO" id="GO:0060070">
    <property type="term" value="P:canonical Wnt signaling pathway"/>
    <property type="evidence" value="ECO:0007669"/>
    <property type="project" value="TreeGrafter"/>
</dbReference>
<dbReference type="InterPro" id="IPR041759">
    <property type="entry name" value="SFRP3_CRD"/>
</dbReference>
<dbReference type="FunFam" id="2.40.50.120:FF:000010">
    <property type="entry name" value="secreted frizzled-related protein 3"/>
    <property type="match status" value="1"/>
</dbReference>
<feature type="signal peptide" evidence="15">
    <location>
        <begin position="1"/>
        <end position="24"/>
    </location>
</feature>
<evidence type="ECO:0000256" key="2">
    <source>
        <dbReference type="ARBA" id="ARBA00010054"/>
    </source>
</evidence>
<comment type="function">
    <text evidence="11">Soluble frizzled-related proteins (sFRPS) function as modulators of Wnt signaling through direct interaction with Wnts. They have a role in regulating cell growth and differentiation in specific cell types. SFRP3/FRZB appears to be involved in limb skeletogenesis. Antagonist of Wnt8 signaling. Regulates chondrocyte maturation and long bone development.</text>
</comment>
<evidence type="ECO:0000256" key="3">
    <source>
        <dbReference type="ARBA" id="ARBA00020513"/>
    </source>
</evidence>
<evidence type="ECO:0000256" key="10">
    <source>
        <dbReference type="ARBA" id="ARBA00023180"/>
    </source>
</evidence>
<dbReference type="InterPro" id="IPR036790">
    <property type="entry name" value="Frizzled_dom_sf"/>
</dbReference>
<dbReference type="GO" id="GO:0017147">
    <property type="term" value="F:Wnt-protein binding"/>
    <property type="evidence" value="ECO:0007669"/>
    <property type="project" value="TreeGrafter"/>
</dbReference>
<feature type="chain" id="PRO_5017477987" description="Secreted frizzled-related protein 3" evidence="15">
    <location>
        <begin position="25"/>
        <end position="315"/>
    </location>
</feature>
<dbReference type="InterPro" id="IPR035813">
    <property type="entry name" value="NTR_Sfrp3"/>
</dbReference>
<dbReference type="PROSITE" id="PS50038">
    <property type="entry name" value="FZ"/>
    <property type="match status" value="1"/>
</dbReference>
<dbReference type="Gene3D" id="2.40.50.120">
    <property type="match status" value="1"/>
</dbReference>
<dbReference type="SUPFAM" id="SSF63501">
    <property type="entry name" value="Frizzled cysteine-rich domain"/>
    <property type="match status" value="1"/>
</dbReference>
<evidence type="ECO:0000256" key="14">
    <source>
        <dbReference type="PROSITE-ProRule" id="PRU00090"/>
    </source>
</evidence>
<dbReference type="InterPro" id="IPR001134">
    <property type="entry name" value="Netrin_domain"/>
</dbReference>
<evidence type="ECO:0000256" key="8">
    <source>
        <dbReference type="ARBA" id="ARBA00022782"/>
    </source>
</evidence>
<feature type="domain" description="NTR" evidence="17">
    <location>
        <begin position="185"/>
        <end position="307"/>
    </location>
</feature>
<proteinExistence type="inferred from homology"/>
<comment type="caution">
    <text evidence="14">Lacks conserved residue(s) required for the propagation of feature annotation.</text>
</comment>
<dbReference type="PANTHER" id="PTHR11309:SF97">
    <property type="entry name" value="SECRETED FRIZZLED-RELATED PROTEIN 3"/>
    <property type="match status" value="1"/>
</dbReference>
<dbReference type="GO" id="GO:0001944">
    <property type="term" value="P:vasculature development"/>
    <property type="evidence" value="ECO:0007669"/>
    <property type="project" value="Ensembl"/>
</dbReference>
<evidence type="ECO:0000259" key="16">
    <source>
        <dbReference type="PROSITE" id="PS50038"/>
    </source>
</evidence>
<dbReference type="GO" id="GO:0005737">
    <property type="term" value="C:cytoplasm"/>
    <property type="evidence" value="ECO:0007669"/>
    <property type="project" value="TreeGrafter"/>
</dbReference>
<dbReference type="PANTHER" id="PTHR11309">
    <property type="entry name" value="FRIZZLED"/>
    <property type="match status" value="1"/>
</dbReference>
<dbReference type="CDD" id="cd07441">
    <property type="entry name" value="CRD_SFRP3"/>
    <property type="match status" value="1"/>
</dbReference>
<dbReference type="SMART" id="SM00643">
    <property type="entry name" value="C345C"/>
    <property type="match status" value="1"/>
</dbReference>
<reference evidence="18" key="1">
    <citation type="submission" date="2023-09" db="UniProtKB">
        <authorList>
            <consortium name="Ensembl"/>
        </authorList>
    </citation>
    <scope>IDENTIFICATION</scope>
</reference>
<dbReference type="InterPro" id="IPR008993">
    <property type="entry name" value="TIMP-like_OB-fold"/>
</dbReference>
<dbReference type="GO" id="GO:0005615">
    <property type="term" value="C:extracellular space"/>
    <property type="evidence" value="ECO:0007669"/>
    <property type="project" value="TreeGrafter"/>
</dbReference>